<dbReference type="Pfam" id="PF01699">
    <property type="entry name" value="Na_Ca_ex"/>
    <property type="match status" value="2"/>
</dbReference>
<comment type="subcellular location">
    <subcellularLocation>
        <location evidence="1">Membrane</location>
        <topology evidence="1">Multi-pass membrane protein</topology>
    </subcellularLocation>
</comment>
<dbReference type="InterPro" id="IPR044880">
    <property type="entry name" value="NCX_ion-bd_dom_sf"/>
</dbReference>
<evidence type="ECO:0000256" key="15">
    <source>
        <dbReference type="ARBA" id="ARBA00023136"/>
    </source>
</evidence>
<sequence>MASLTRKGKMKCFMFYIAVCCGFYILKDFLQLSTNTMKQEIKLGSSQNREIFQSSFRHLLSHPTKPTCTPPAILEFPRDSMNHNQRLHGGIIVHIVVALYMFWAITIICDDYFVPALDVICERCNLQSDVAGATFMALGSSAPELFASVIGVFITKGDIGTGTILGSAVFNVLFVIGICALFSGHVLKLSWWPIVRDLMSYLLALIALVLVIMDGVVKWYEAIIMMCSYSLYLMLMYFNPTIEKFFCRITNTVKEPHSSEHHLGYTGLAPARDDGTDEFCAEHHYKHEESQGGAEENIEQGGEDGAMDTAAMLMINDDEVEIKTDPGSSIATPDQAECCLQDMEFDVALGNPFHPPSGKCQIFLWCLALPLNVCFYFTIPDVRKPKCRKWYPLSFIVCIAWIAVTSYILVWMVTLVGFTFGVPDTVMGLTLVAFGSSVPDCISSLVVAKKGDGDMACSHTVGSNVFDILLCLGLPWTLKTMVFETKSSIVLNSHGLFISSFFIMASILLTFLMMHFNDWTLTKTVGCTYIVVYLVFITIACVIELNVFGDFNPPMCKTEGGY</sequence>
<dbReference type="NCBIfam" id="TIGR00367">
    <property type="entry name" value="calcium/sodium antiporter"/>
    <property type="match status" value="1"/>
</dbReference>
<keyword evidence="9" id="KW-0106">Calcium</keyword>
<dbReference type="EMBL" id="CACRXK020004084">
    <property type="protein sequence ID" value="CAB4001428.1"/>
    <property type="molecule type" value="Genomic_DNA"/>
</dbReference>
<evidence type="ECO:0000256" key="2">
    <source>
        <dbReference type="ARBA" id="ARBA00005364"/>
    </source>
</evidence>
<dbReference type="GO" id="GO:0015293">
    <property type="term" value="F:symporter activity"/>
    <property type="evidence" value="ECO:0007669"/>
    <property type="project" value="UniProtKB-KW"/>
</dbReference>
<keyword evidence="16" id="KW-0739">Sodium transport</keyword>
<evidence type="ECO:0000313" key="18">
    <source>
        <dbReference type="Proteomes" id="UP001152795"/>
    </source>
</evidence>
<dbReference type="GO" id="GO:0005886">
    <property type="term" value="C:plasma membrane"/>
    <property type="evidence" value="ECO:0007669"/>
    <property type="project" value="TreeGrafter"/>
</dbReference>
<keyword evidence="10" id="KW-0769">Symport</keyword>
<dbReference type="Gene3D" id="1.20.1420.30">
    <property type="entry name" value="NCX, central ion-binding region"/>
    <property type="match status" value="2"/>
</dbReference>
<keyword evidence="15" id="KW-0472">Membrane</keyword>
<dbReference type="PANTHER" id="PTHR10846">
    <property type="entry name" value="SODIUM/POTASSIUM/CALCIUM EXCHANGER"/>
    <property type="match status" value="1"/>
</dbReference>
<name>A0A7D9E614_PARCT</name>
<keyword evidence="18" id="KW-1185">Reference proteome</keyword>
<dbReference type="GO" id="GO:0008273">
    <property type="term" value="F:calcium, potassium:sodium antiporter activity"/>
    <property type="evidence" value="ECO:0007669"/>
    <property type="project" value="TreeGrafter"/>
</dbReference>
<keyword evidence="8" id="KW-0732">Signal</keyword>
<organism evidence="17 18">
    <name type="scientific">Paramuricea clavata</name>
    <name type="common">Red gorgonian</name>
    <name type="synonym">Violescent sea-whip</name>
    <dbReference type="NCBI Taxonomy" id="317549"/>
    <lineage>
        <taxon>Eukaryota</taxon>
        <taxon>Metazoa</taxon>
        <taxon>Cnidaria</taxon>
        <taxon>Anthozoa</taxon>
        <taxon>Octocorallia</taxon>
        <taxon>Malacalcyonacea</taxon>
        <taxon>Plexauridae</taxon>
        <taxon>Paramuricea</taxon>
    </lineage>
</organism>
<accession>A0A7D9E614</accession>
<evidence type="ECO:0000256" key="6">
    <source>
        <dbReference type="ARBA" id="ARBA00022568"/>
    </source>
</evidence>
<evidence type="ECO:0000256" key="5">
    <source>
        <dbReference type="ARBA" id="ARBA00022538"/>
    </source>
</evidence>
<keyword evidence="4" id="KW-0050">Antiport</keyword>
<evidence type="ECO:0000256" key="9">
    <source>
        <dbReference type="ARBA" id="ARBA00022837"/>
    </source>
</evidence>
<keyword evidence="7" id="KW-0812">Transmembrane</keyword>
<dbReference type="PANTHER" id="PTHR10846:SF73">
    <property type="entry name" value="SODIUM_CALCIUM EXCHANGER MEMBRANE REGION DOMAIN-CONTAINING PROTEIN"/>
    <property type="match status" value="1"/>
</dbReference>
<dbReference type="Proteomes" id="UP001152795">
    <property type="component" value="Unassembled WGS sequence"/>
</dbReference>
<keyword evidence="5" id="KW-0633">Potassium transport</keyword>
<protein>
    <submittedName>
        <fullName evidence="17">Sodium potassium calcium exchanger 3-like</fullName>
    </submittedName>
</protein>
<evidence type="ECO:0000256" key="16">
    <source>
        <dbReference type="ARBA" id="ARBA00023201"/>
    </source>
</evidence>
<dbReference type="FunFam" id="1.20.1420.30:FF:000004">
    <property type="entry name" value="Sodium/potassium/calcium exchanger 2 isoform 1"/>
    <property type="match status" value="1"/>
</dbReference>
<evidence type="ECO:0000256" key="1">
    <source>
        <dbReference type="ARBA" id="ARBA00004141"/>
    </source>
</evidence>
<reference evidence="17" key="1">
    <citation type="submission" date="2020-04" db="EMBL/GenBank/DDBJ databases">
        <authorList>
            <person name="Alioto T."/>
            <person name="Alioto T."/>
            <person name="Gomez Garrido J."/>
        </authorList>
    </citation>
    <scope>NUCLEOTIDE SEQUENCE</scope>
    <source>
        <strain evidence="17">A484AB</strain>
    </source>
</reference>
<dbReference type="InterPro" id="IPR004481">
    <property type="entry name" value="K/Na/Ca-exchanger"/>
</dbReference>
<evidence type="ECO:0000256" key="10">
    <source>
        <dbReference type="ARBA" id="ARBA00022847"/>
    </source>
</evidence>
<evidence type="ECO:0000256" key="7">
    <source>
        <dbReference type="ARBA" id="ARBA00022692"/>
    </source>
</evidence>
<keyword evidence="14" id="KW-0406">Ion transport</keyword>
<keyword evidence="6" id="KW-0109">Calcium transport</keyword>
<keyword evidence="11" id="KW-0630">Potassium</keyword>
<keyword evidence="12" id="KW-1133">Transmembrane helix</keyword>
<gene>
    <name evidence="17" type="ORF">PACLA_8A039897</name>
</gene>
<dbReference type="OrthoDB" id="2127281at2759"/>
<evidence type="ECO:0000256" key="3">
    <source>
        <dbReference type="ARBA" id="ARBA00022448"/>
    </source>
</evidence>
<evidence type="ECO:0000256" key="14">
    <source>
        <dbReference type="ARBA" id="ARBA00023065"/>
    </source>
</evidence>
<dbReference type="FunFam" id="1.20.1420.30:FF:000009">
    <property type="entry name" value="sodium/potassium/calcium exchanger 5 isoform X2"/>
    <property type="match status" value="1"/>
</dbReference>
<comment type="similarity">
    <text evidence="2">Belongs to the Ca(2+):cation antiporter (CaCA) (TC 2.A.19) family. SLC24A subfamily.</text>
</comment>
<dbReference type="GO" id="GO:0006874">
    <property type="term" value="P:intracellular calcium ion homeostasis"/>
    <property type="evidence" value="ECO:0007669"/>
    <property type="project" value="TreeGrafter"/>
</dbReference>
<proteinExistence type="inferred from homology"/>
<evidence type="ECO:0000256" key="11">
    <source>
        <dbReference type="ARBA" id="ARBA00022958"/>
    </source>
</evidence>
<evidence type="ECO:0000313" key="17">
    <source>
        <dbReference type="EMBL" id="CAB4001428.1"/>
    </source>
</evidence>
<keyword evidence="3" id="KW-0813">Transport</keyword>
<dbReference type="InterPro" id="IPR004837">
    <property type="entry name" value="NaCa_Exmemb"/>
</dbReference>
<dbReference type="GO" id="GO:0005262">
    <property type="term" value="F:calcium channel activity"/>
    <property type="evidence" value="ECO:0007669"/>
    <property type="project" value="TreeGrafter"/>
</dbReference>
<evidence type="ECO:0000256" key="12">
    <source>
        <dbReference type="ARBA" id="ARBA00022989"/>
    </source>
</evidence>
<evidence type="ECO:0000256" key="8">
    <source>
        <dbReference type="ARBA" id="ARBA00022729"/>
    </source>
</evidence>
<keyword evidence="13" id="KW-0915">Sodium</keyword>
<comment type="caution">
    <text evidence="17">The sequence shown here is derived from an EMBL/GenBank/DDBJ whole genome shotgun (WGS) entry which is preliminary data.</text>
</comment>
<dbReference type="AlphaFoldDB" id="A0A7D9E614"/>
<evidence type="ECO:0000256" key="4">
    <source>
        <dbReference type="ARBA" id="ARBA00022449"/>
    </source>
</evidence>
<evidence type="ECO:0000256" key="13">
    <source>
        <dbReference type="ARBA" id="ARBA00023053"/>
    </source>
</evidence>